<name>S3DB27_GLAL2</name>
<dbReference type="InterPro" id="IPR001138">
    <property type="entry name" value="Zn2Cys6_DnaBD"/>
</dbReference>
<dbReference type="SMART" id="SM00066">
    <property type="entry name" value="GAL4"/>
    <property type="match status" value="1"/>
</dbReference>
<keyword evidence="5" id="KW-1185">Reference proteome</keyword>
<feature type="compositionally biased region" description="Polar residues" evidence="2">
    <location>
        <begin position="171"/>
        <end position="192"/>
    </location>
</feature>
<dbReference type="PROSITE" id="PS50048">
    <property type="entry name" value="ZN2_CY6_FUNGAL_2"/>
    <property type="match status" value="1"/>
</dbReference>
<evidence type="ECO:0000313" key="4">
    <source>
        <dbReference type="EMBL" id="EPE29181.1"/>
    </source>
</evidence>
<feature type="region of interest" description="Disordered" evidence="2">
    <location>
        <begin position="157"/>
        <end position="243"/>
    </location>
</feature>
<dbReference type="SUPFAM" id="SSF57701">
    <property type="entry name" value="Zn2/Cys6 DNA-binding domain"/>
    <property type="match status" value="1"/>
</dbReference>
<dbReference type="CDD" id="cd00067">
    <property type="entry name" value="GAL4"/>
    <property type="match status" value="1"/>
</dbReference>
<feature type="region of interest" description="Disordered" evidence="2">
    <location>
        <begin position="292"/>
        <end position="329"/>
    </location>
</feature>
<protein>
    <submittedName>
        <fullName evidence="4">Zn2/Cys6 DNA-binding protein</fullName>
    </submittedName>
</protein>
<dbReference type="RefSeq" id="XP_008083290.1">
    <property type="nucleotide sequence ID" value="XM_008085099.1"/>
</dbReference>
<dbReference type="GO" id="GO:0003677">
    <property type="term" value="F:DNA binding"/>
    <property type="evidence" value="ECO:0007669"/>
    <property type="project" value="UniProtKB-KW"/>
</dbReference>
<dbReference type="eggNOG" id="ENOG502S404">
    <property type="taxonomic scope" value="Eukaryota"/>
</dbReference>
<evidence type="ECO:0000256" key="1">
    <source>
        <dbReference type="ARBA" id="ARBA00023242"/>
    </source>
</evidence>
<evidence type="ECO:0000259" key="3">
    <source>
        <dbReference type="PROSITE" id="PS50048"/>
    </source>
</evidence>
<dbReference type="PROSITE" id="PS00463">
    <property type="entry name" value="ZN2_CY6_FUNGAL_1"/>
    <property type="match status" value="1"/>
</dbReference>
<feature type="domain" description="Zn(2)-C6 fungal-type" evidence="3">
    <location>
        <begin position="121"/>
        <end position="155"/>
    </location>
</feature>
<dbReference type="AlphaFoldDB" id="S3DB27"/>
<accession>S3DB27</accession>
<dbReference type="GeneID" id="19459399"/>
<dbReference type="GO" id="GO:0000981">
    <property type="term" value="F:DNA-binding transcription factor activity, RNA polymerase II-specific"/>
    <property type="evidence" value="ECO:0007669"/>
    <property type="project" value="InterPro"/>
</dbReference>
<keyword evidence="1" id="KW-0539">Nucleus</keyword>
<reference evidence="4 5" key="1">
    <citation type="journal article" date="2013" name="BMC Genomics">
        <title>Genomics-driven discovery of the pneumocandin biosynthetic gene cluster in the fungus Glarea lozoyensis.</title>
        <authorList>
            <person name="Chen L."/>
            <person name="Yue Q."/>
            <person name="Zhang X."/>
            <person name="Xiang M."/>
            <person name="Wang C."/>
            <person name="Li S."/>
            <person name="Che Y."/>
            <person name="Ortiz-Lopez F.J."/>
            <person name="Bills G.F."/>
            <person name="Liu X."/>
            <person name="An Z."/>
        </authorList>
    </citation>
    <scope>NUCLEOTIDE SEQUENCE [LARGE SCALE GENOMIC DNA]</scope>
    <source>
        <strain evidence="5">ATCC 20868 / MF5171</strain>
    </source>
</reference>
<organism evidence="4 5">
    <name type="scientific">Glarea lozoyensis (strain ATCC 20868 / MF5171)</name>
    <dbReference type="NCBI Taxonomy" id="1116229"/>
    <lineage>
        <taxon>Eukaryota</taxon>
        <taxon>Fungi</taxon>
        <taxon>Dikarya</taxon>
        <taxon>Ascomycota</taxon>
        <taxon>Pezizomycotina</taxon>
        <taxon>Leotiomycetes</taxon>
        <taxon>Helotiales</taxon>
        <taxon>Helotiaceae</taxon>
        <taxon>Glarea</taxon>
    </lineage>
</organism>
<evidence type="ECO:0000313" key="5">
    <source>
        <dbReference type="Proteomes" id="UP000016922"/>
    </source>
</evidence>
<proteinExistence type="predicted"/>
<feature type="compositionally biased region" description="Polar residues" evidence="2">
    <location>
        <begin position="420"/>
        <end position="438"/>
    </location>
</feature>
<feature type="region of interest" description="Disordered" evidence="2">
    <location>
        <begin position="35"/>
        <end position="90"/>
    </location>
</feature>
<dbReference type="KEGG" id="glz:GLAREA_00341"/>
<keyword evidence="4" id="KW-0238">DNA-binding</keyword>
<feature type="compositionally biased region" description="Pro residues" evidence="2">
    <location>
        <begin position="309"/>
        <end position="322"/>
    </location>
</feature>
<gene>
    <name evidence="4" type="ORF">GLAREA_00341</name>
</gene>
<dbReference type="InterPro" id="IPR036864">
    <property type="entry name" value="Zn2-C6_fun-type_DNA-bd_sf"/>
</dbReference>
<dbReference type="OMA" id="TQGRCIN"/>
<dbReference type="Gene3D" id="4.10.240.10">
    <property type="entry name" value="Zn(2)-C6 fungal-type DNA-binding domain"/>
    <property type="match status" value="1"/>
</dbReference>
<feature type="compositionally biased region" description="Low complexity" evidence="2">
    <location>
        <begin position="475"/>
        <end position="485"/>
    </location>
</feature>
<dbReference type="EMBL" id="KE145367">
    <property type="protein sequence ID" value="EPE29181.1"/>
    <property type="molecule type" value="Genomic_DNA"/>
</dbReference>
<dbReference type="Proteomes" id="UP000016922">
    <property type="component" value="Unassembled WGS sequence"/>
</dbReference>
<dbReference type="GO" id="GO:0008270">
    <property type="term" value="F:zinc ion binding"/>
    <property type="evidence" value="ECO:0007669"/>
    <property type="project" value="InterPro"/>
</dbReference>
<dbReference type="Pfam" id="PF00172">
    <property type="entry name" value="Zn_clus"/>
    <property type="match status" value="1"/>
</dbReference>
<feature type="compositionally biased region" description="Low complexity" evidence="2">
    <location>
        <begin position="349"/>
        <end position="366"/>
    </location>
</feature>
<dbReference type="OrthoDB" id="4150019at2759"/>
<dbReference type="HOGENOM" id="CLU_030994_0_0_1"/>
<sequence>MWPLGDPSNTFPSSGSNAVATSMAYQYPVPTSNNFETPTNLIPSYHHPPLEHHQPQAIAPGPPTPTGSKNSGPGAAPKAAKIKRSMSTPNVRGQATAEAAALALSADKRRNKLGYHRTSVACGHCRRRKIRCIPAPADPQNRCSNCIRLKKECNFYPVDQQPQPDPRRSGSKSQSGTGRASESTSPTTSSGQLPDIPSNLPYPPLNMPPIQDLGGPQMKRQRTESFSPENRGGKPLTPGLNSFPEKVAVVTSSRNFDYNHGPTNWMAPDASPGLKQQGQGEVPQTFWRANTSQDSPLTPAFSPFTPNLHIPPPQNWPTPHTEPSPRDDLVWSVPQRSISYSNLEGLHNQQQQQQYTPSYTQSPSSSIPDHYTTKPRQQHAGMYPPLSTQTTGGMMAPTASATTNEPSPHPHSAGSLPPANFSSWQHQYQPKPIGSNSEGYGYSQHESLPRPNPAAHYAGDAHHSTSGAPPSAPTYYQEPQGYYQGPPQPHSGYHGHPGR</sequence>
<evidence type="ECO:0000256" key="2">
    <source>
        <dbReference type="SAM" id="MobiDB-lite"/>
    </source>
</evidence>
<feature type="region of interest" description="Disordered" evidence="2">
    <location>
        <begin position="346"/>
        <end position="499"/>
    </location>
</feature>